<evidence type="ECO:0000313" key="1">
    <source>
        <dbReference type="EMBL" id="GMQ60948.1"/>
    </source>
</evidence>
<sequence length="546" mass="61637">MDIILYNGKVITMDEDKPYASGVFIKGNKIYKVGNDEEVLKYKKENTKLIDLQGRTLLPGFNDSHMHLINFAYTGSMIRLAGLTSVDEIIEKSKKSIKQDTVNVGWIKGRGWNQNNFDEPRMLNRYDLDKISVDRPICFIRACGHVLVINSYALKMLNITGDTFQVAGGHFDLDENNEPTGVFRENAMNIVYDNMPSPTIAEIKDMITSACKLALSEGITSIQTDDLDNFSDNDYDKIIKAYEELRDDGELPVRIYEQCLLGDIETFQGFLNKGYRTGQGDNFFKIGPLKILADGSLGARTAYLSEPYEDDSSTCGIGKLTQDQLDQLVLCAHKNNMQIAIHCIGDKIMDMAFSSIKKAINKYPRKDHRHGIVHSQITTKQLLNEFKEIDAIGYIQPIFLDGDISIVEKRIGKERAKYSYNFKTLIDMGVHTPYGSDCPVEPFNVLHGIYCAVTRKTLEGLPVEGWLPEQKVTTLQAISSFTKEGAYASFEEDIKGTIKEGMLADLVVLDNDIFEMECHKIKDMKVDYTIVDGVVVYDRMKQQMVL</sequence>
<dbReference type="EMBL" id="BTPU01000002">
    <property type="protein sequence ID" value="GMQ60948.1"/>
    <property type="molecule type" value="Genomic_DNA"/>
</dbReference>
<protein>
    <submittedName>
        <fullName evidence="1">Amidohydrolase</fullName>
    </submittedName>
</protein>
<keyword evidence="2" id="KW-1185">Reference proteome</keyword>
<reference evidence="1" key="1">
    <citation type="submission" date="2023-09" db="EMBL/GenBank/DDBJ databases">
        <title>Vallitalea sediminicola and Vallitalea maricola sp. nov., anaerobic bacteria isolated from marine sediment.</title>
        <authorList>
            <person name="Hirano S."/>
            <person name="Maeda A."/>
            <person name="Terahara T."/>
            <person name="Mori K."/>
            <person name="Hamada M."/>
            <person name="Matsumoto R."/>
            <person name="Kobayashi T."/>
        </authorList>
    </citation>
    <scope>NUCLEOTIDE SEQUENCE</scope>
    <source>
        <strain evidence="1">AN17-2</strain>
    </source>
</reference>
<accession>A0ACB5UEG2</accession>
<name>A0ACB5UEG2_9FIRM</name>
<gene>
    <name evidence="1" type="ORF">AN2V17_01750</name>
</gene>
<organism evidence="1 2">
    <name type="scientific">Vallitalea maricola</name>
    <dbReference type="NCBI Taxonomy" id="3074433"/>
    <lineage>
        <taxon>Bacteria</taxon>
        <taxon>Bacillati</taxon>
        <taxon>Bacillota</taxon>
        <taxon>Clostridia</taxon>
        <taxon>Lachnospirales</taxon>
        <taxon>Vallitaleaceae</taxon>
        <taxon>Vallitalea</taxon>
    </lineage>
</organism>
<proteinExistence type="predicted"/>
<dbReference type="Proteomes" id="UP001374599">
    <property type="component" value="Unassembled WGS sequence"/>
</dbReference>
<comment type="caution">
    <text evidence="1">The sequence shown here is derived from an EMBL/GenBank/DDBJ whole genome shotgun (WGS) entry which is preliminary data.</text>
</comment>
<evidence type="ECO:0000313" key="2">
    <source>
        <dbReference type="Proteomes" id="UP001374599"/>
    </source>
</evidence>